<feature type="compositionally biased region" description="Pro residues" evidence="1">
    <location>
        <begin position="1"/>
        <end position="11"/>
    </location>
</feature>
<dbReference type="InterPro" id="IPR036431">
    <property type="entry name" value="ARID_dom_sf"/>
</dbReference>
<feature type="region of interest" description="Disordered" evidence="1">
    <location>
        <begin position="1"/>
        <end position="47"/>
    </location>
</feature>
<gene>
    <name evidence="3" type="ORF">BDA96_01G248200</name>
</gene>
<evidence type="ECO:0000313" key="4">
    <source>
        <dbReference type="Proteomes" id="UP000807115"/>
    </source>
</evidence>
<feature type="compositionally biased region" description="Low complexity" evidence="1">
    <location>
        <begin position="12"/>
        <end position="25"/>
    </location>
</feature>
<dbReference type="EMBL" id="CM027680">
    <property type="protein sequence ID" value="KAG0549351.1"/>
    <property type="molecule type" value="Genomic_DNA"/>
</dbReference>
<dbReference type="GO" id="GO:0003677">
    <property type="term" value="F:DNA binding"/>
    <property type="evidence" value="ECO:0007669"/>
    <property type="project" value="InterPro"/>
</dbReference>
<dbReference type="Gramene" id="EER94148">
    <property type="protein sequence ID" value="EER94148"/>
    <property type="gene ID" value="SORBI_3001G233600"/>
</dbReference>
<dbReference type="PANTHER" id="PTHR46872:SF10">
    <property type="entry name" value="MYB-LIKE DOMAIN-CONTAINING PROTEIN"/>
    <property type="match status" value="1"/>
</dbReference>
<dbReference type="InterPro" id="IPR001606">
    <property type="entry name" value="ARID_dom"/>
</dbReference>
<feature type="domain" description="ARID" evidence="2">
    <location>
        <begin position="86"/>
        <end position="180"/>
    </location>
</feature>
<feature type="region of interest" description="Disordered" evidence="1">
    <location>
        <begin position="550"/>
        <end position="569"/>
    </location>
</feature>
<comment type="caution">
    <text evidence="3">The sequence shown here is derived from an EMBL/GenBank/DDBJ whole genome shotgun (WGS) entry which is preliminary data.</text>
</comment>
<accession>A0A921S0M3</accession>
<evidence type="ECO:0000313" key="3">
    <source>
        <dbReference type="EMBL" id="KAG0549351.1"/>
    </source>
</evidence>
<dbReference type="OMA" id="MFADKDC"/>
<dbReference type="Pfam" id="PF01388">
    <property type="entry name" value="ARID"/>
    <property type="match status" value="1"/>
</dbReference>
<protein>
    <recommendedName>
        <fullName evidence="2">ARID domain-containing protein</fullName>
    </recommendedName>
</protein>
<proteinExistence type="predicted"/>
<feature type="compositionally biased region" description="Low complexity" evidence="1">
    <location>
        <begin position="33"/>
        <end position="47"/>
    </location>
</feature>
<dbReference type="PANTHER" id="PTHR46872">
    <property type="entry name" value="DNA BINDING PROTEIN"/>
    <property type="match status" value="1"/>
</dbReference>
<organism evidence="3 4">
    <name type="scientific">Sorghum bicolor</name>
    <name type="common">Sorghum</name>
    <name type="synonym">Sorghum vulgare</name>
    <dbReference type="NCBI Taxonomy" id="4558"/>
    <lineage>
        <taxon>Eukaryota</taxon>
        <taxon>Viridiplantae</taxon>
        <taxon>Streptophyta</taxon>
        <taxon>Embryophyta</taxon>
        <taxon>Tracheophyta</taxon>
        <taxon>Spermatophyta</taxon>
        <taxon>Magnoliopsida</taxon>
        <taxon>Liliopsida</taxon>
        <taxon>Poales</taxon>
        <taxon>Poaceae</taxon>
        <taxon>PACMAD clade</taxon>
        <taxon>Panicoideae</taxon>
        <taxon>Andropogonodae</taxon>
        <taxon>Andropogoneae</taxon>
        <taxon>Sorghinae</taxon>
        <taxon>Sorghum</taxon>
    </lineage>
</organism>
<reference evidence="3" key="2">
    <citation type="submission" date="2020-10" db="EMBL/GenBank/DDBJ databases">
        <authorList>
            <person name="Cooper E.A."/>
            <person name="Brenton Z.W."/>
            <person name="Flinn B.S."/>
            <person name="Jenkins J."/>
            <person name="Shu S."/>
            <person name="Flowers D."/>
            <person name="Luo F."/>
            <person name="Wang Y."/>
            <person name="Xia P."/>
            <person name="Barry K."/>
            <person name="Daum C."/>
            <person name="Lipzen A."/>
            <person name="Yoshinaga Y."/>
            <person name="Schmutz J."/>
            <person name="Saski C."/>
            <person name="Vermerris W."/>
            <person name="Kresovich S."/>
        </authorList>
    </citation>
    <scope>NUCLEOTIDE SEQUENCE</scope>
</reference>
<reference evidence="3" key="1">
    <citation type="journal article" date="2019" name="BMC Genomics">
        <title>A new reference genome for Sorghum bicolor reveals high levels of sequence similarity between sweet and grain genotypes: implications for the genetics of sugar metabolism.</title>
        <authorList>
            <person name="Cooper E.A."/>
            <person name="Brenton Z.W."/>
            <person name="Flinn B.S."/>
            <person name="Jenkins J."/>
            <person name="Shu S."/>
            <person name="Flowers D."/>
            <person name="Luo F."/>
            <person name="Wang Y."/>
            <person name="Xia P."/>
            <person name="Barry K."/>
            <person name="Daum C."/>
            <person name="Lipzen A."/>
            <person name="Yoshinaga Y."/>
            <person name="Schmutz J."/>
            <person name="Saski C."/>
            <person name="Vermerris W."/>
            <person name="Kresovich S."/>
        </authorList>
    </citation>
    <scope>NUCLEOTIDE SEQUENCE</scope>
</reference>
<dbReference type="SMART" id="SM00501">
    <property type="entry name" value="BRIGHT"/>
    <property type="match status" value="1"/>
</dbReference>
<dbReference type="PROSITE" id="PS51011">
    <property type="entry name" value="ARID"/>
    <property type="match status" value="1"/>
</dbReference>
<sequence>MAGSPAPPPPSKSNSSAPAFKSNASGPSPGYEPAQSSSTSPAAAAQPVPVPVPSDALVAVFSVVGELHARGFLAGFEIPKAEVTEEGASALFDGVLTAFLAELAGHPAVASWLPIPPPPLGDGRKVELVSLFLAVRARGGFSAVASWAAVAEAVGLDPTADTAVKLLYGKYLALLEQNLEVVSSGNADLLVGSKKGRFLSSPTKRPTTTTSTGSAHLKRKRDTLAGMLDWVRLVAKNPGKQGKNPGGHKRAVIELRRQMFADKDCLARSELVGMLNWVRGVAASAGQPGIIGMNPPPPDHLSTAVELRSQISLPGMLYWLRLVATSPAEPEIMEGSSLSYRSTALLFRSKKFANIKDSRWSAASPRSGIPLRPCGQADIPEWTGKPSSTYYDDPRTLRFLGEPILLPGSTEDPDGASIGKGRQDDCNCKVPGSITCVRFHVAEKKIKLKDELGSAYFEMGFHRIGEDLALTWTNDEERKFNTTIQENLPSSTNKFWDKLLAVLHDKGRKGLVSYYHNVFQAWRRAYQNRLGQNADSDDDSIEPGLLYARQRVDQSRSKSAGSSRKRRRS</sequence>
<dbReference type="SMART" id="SM01014">
    <property type="entry name" value="ARID"/>
    <property type="match status" value="1"/>
</dbReference>
<dbReference type="SUPFAM" id="SSF46774">
    <property type="entry name" value="ARID-like"/>
    <property type="match status" value="1"/>
</dbReference>
<dbReference type="OrthoDB" id="1938591at2759"/>
<name>A0A921S0M3_SORBI</name>
<dbReference type="Gene3D" id="1.10.150.60">
    <property type="entry name" value="ARID DNA-binding domain"/>
    <property type="match status" value="1"/>
</dbReference>
<evidence type="ECO:0000256" key="1">
    <source>
        <dbReference type="SAM" id="MobiDB-lite"/>
    </source>
</evidence>
<dbReference type="Proteomes" id="UP000807115">
    <property type="component" value="Chromosome 1"/>
</dbReference>
<dbReference type="AlphaFoldDB" id="A0A921S0M3"/>
<evidence type="ECO:0000259" key="2">
    <source>
        <dbReference type="PROSITE" id="PS51011"/>
    </source>
</evidence>
<dbReference type="KEGG" id="sbi:8059293"/>